<proteinExistence type="predicted"/>
<accession>A0A9D4KDT8</accession>
<evidence type="ECO:0000313" key="2">
    <source>
        <dbReference type="EMBL" id="KAH3837654.1"/>
    </source>
</evidence>
<feature type="region of interest" description="Disordered" evidence="1">
    <location>
        <begin position="1"/>
        <end position="33"/>
    </location>
</feature>
<reference evidence="2" key="1">
    <citation type="journal article" date="2019" name="bioRxiv">
        <title>The Genome of the Zebra Mussel, Dreissena polymorpha: A Resource for Invasive Species Research.</title>
        <authorList>
            <person name="McCartney M.A."/>
            <person name="Auch B."/>
            <person name="Kono T."/>
            <person name="Mallez S."/>
            <person name="Zhang Y."/>
            <person name="Obille A."/>
            <person name="Becker A."/>
            <person name="Abrahante J.E."/>
            <person name="Garbe J."/>
            <person name="Badalamenti J.P."/>
            <person name="Herman A."/>
            <person name="Mangelson H."/>
            <person name="Liachko I."/>
            <person name="Sullivan S."/>
            <person name="Sone E.D."/>
            <person name="Koren S."/>
            <person name="Silverstein K.A.T."/>
            <person name="Beckman K.B."/>
            <person name="Gohl D.M."/>
        </authorList>
    </citation>
    <scope>NUCLEOTIDE SEQUENCE</scope>
    <source>
        <strain evidence="2">Duluth1</strain>
        <tissue evidence="2">Whole animal</tissue>
    </source>
</reference>
<feature type="compositionally biased region" description="Basic and acidic residues" evidence="1">
    <location>
        <begin position="58"/>
        <end position="79"/>
    </location>
</feature>
<dbReference type="EMBL" id="JAIWYP010000004">
    <property type="protein sequence ID" value="KAH3837654.1"/>
    <property type="molecule type" value="Genomic_DNA"/>
</dbReference>
<reference evidence="2" key="2">
    <citation type="submission" date="2020-11" db="EMBL/GenBank/DDBJ databases">
        <authorList>
            <person name="McCartney M.A."/>
            <person name="Auch B."/>
            <person name="Kono T."/>
            <person name="Mallez S."/>
            <person name="Becker A."/>
            <person name="Gohl D.M."/>
            <person name="Silverstein K.A.T."/>
            <person name="Koren S."/>
            <person name="Bechman K.B."/>
            <person name="Herman A."/>
            <person name="Abrahante J.E."/>
            <person name="Garbe J."/>
        </authorList>
    </citation>
    <scope>NUCLEOTIDE SEQUENCE</scope>
    <source>
        <strain evidence="2">Duluth1</strain>
        <tissue evidence="2">Whole animal</tissue>
    </source>
</reference>
<protein>
    <submittedName>
        <fullName evidence="2">Uncharacterized protein</fullName>
    </submittedName>
</protein>
<organism evidence="2 3">
    <name type="scientific">Dreissena polymorpha</name>
    <name type="common">Zebra mussel</name>
    <name type="synonym">Mytilus polymorpha</name>
    <dbReference type="NCBI Taxonomy" id="45954"/>
    <lineage>
        <taxon>Eukaryota</taxon>
        <taxon>Metazoa</taxon>
        <taxon>Spiralia</taxon>
        <taxon>Lophotrochozoa</taxon>
        <taxon>Mollusca</taxon>
        <taxon>Bivalvia</taxon>
        <taxon>Autobranchia</taxon>
        <taxon>Heteroconchia</taxon>
        <taxon>Euheterodonta</taxon>
        <taxon>Imparidentia</taxon>
        <taxon>Neoheterodontei</taxon>
        <taxon>Myida</taxon>
        <taxon>Dreissenoidea</taxon>
        <taxon>Dreissenidae</taxon>
        <taxon>Dreissena</taxon>
    </lineage>
</organism>
<dbReference type="AlphaFoldDB" id="A0A9D4KDT8"/>
<evidence type="ECO:0000313" key="3">
    <source>
        <dbReference type="Proteomes" id="UP000828390"/>
    </source>
</evidence>
<evidence type="ECO:0000256" key="1">
    <source>
        <dbReference type="SAM" id="MobiDB-lite"/>
    </source>
</evidence>
<comment type="caution">
    <text evidence="2">The sequence shown here is derived from an EMBL/GenBank/DDBJ whole genome shotgun (WGS) entry which is preliminary data.</text>
</comment>
<keyword evidence="3" id="KW-1185">Reference proteome</keyword>
<dbReference type="Proteomes" id="UP000828390">
    <property type="component" value="Unassembled WGS sequence"/>
</dbReference>
<feature type="region of interest" description="Disordered" evidence="1">
    <location>
        <begin position="55"/>
        <end position="79"/>
    </location>
</feature>
<name>A0A9D4KDT8_DREPO</name>
<sequence length="79" mass="9090">MADKSHIQNDQNVDMSLSEEVDPTPVEQPERKITQTDHLNKKLLSAFLDQINNIEAENPDRKLEEAQGEGSKDEWEDKQ</sequence>
<gene>
    <name evidence="2" type="ORF">DPMN_111054</name>
</gene>